<reference evidence="1 2" key="1">
    <citation type="submission" date="2017-07" db="EMBL/GenBank/DDBJ databases">
        <title>The complete genome sequence of Bacillus mesonae strain H20-5, an efficient strain improving plant abiotic stress resistance.</title>
        <authorList>
            <person name="Kim S.Y."/>
            <person name="Song H."/>
            <person name="Sang M.K."/>
            <person name="Weon H.-Y."/>
            <person name="Song J."/>
        </authorList>
    </citation>
    <scope>NUCLEOTIDE SEQUENCE [LARGE SCALE GENOMIC DNA]</scope>
    <source>
        <strain evidence="1 2">H20-5</strain>
    </source>
</reference>
<dbReference type="SUPFAM" id="SSF160719">
    <property type="entry name" value="gpW/gp25-like"/>
    <property type="match status" value="1"/>
</dbReference>
<protein>
    <recommendedName>
        <fullName evidence="3">DUF2634 domain-containing protein</fullName>
    </recommendedName>
</protein>
<name>A0A3T0HVB1_9BACI</name>
<keyword evidence="2" id="KW-1185">Reference proteome</keyword>
<dbReference type="Gene3D" id="3.10.450.40">
    <property type="match status" value="1"/>
</dbReference>
<accession>A0A3T0HVB1</accession>
<proteinExistence type="predicted"/>
<sequence>MALSPLETFDDETIEEVEAQPGPSRTYKLNSETNEIGGFIDGEAALRQFIEKAIRTARFRFLIYDDDYGCELEELLGEDITQELLEMEIPDIITDALIYDDRINDVTNFAIDRQGDAVYISFDVDANLADEQPVSSITRYTFGAFIHGIILLGEEAA</sequence>
<evidence type="ECO:0000313" key="2">
    <source>
        <dbReference type="Proteomes" id="UP000282892"/>
    </source>
</evidence>
<dbReference type="KEGG" id="nmk:CHR53_07340"/>
<evidence type="ECO:0000313" key="1">
    <source>
        <dbReference type="EMBL" id="AZU61082.1"/>
    </source>
</evidence>
<dbReference type="AlphaFoldDB" id="A0A3T0HVB1"/>
<dbReference type="OrthoDB" id="89089at2"/>
<dbReference type="InterPro" id="IPR020288">
    <property type="entry name" value="Sheath_initiator"/>
</dbReference>
<gene>
    <name evidence="1" type="ORF">CHR53_07340</name>
</gene>
<evidence type="ECO:0008006" key="3">
    <source>
        <dbReference type="Google" id="ProtNLM"/>
    </source>
</evidence>
<dbReference type="RefSeq" id="WP_127485937.1">
    <property type="nucleotide sequence ID" value="NZ_CP022572.1"/>
</dbReference>
<dbReference type="Proteomes" id="UP000282892">
    <property type="component" value="Chromosome"/>
</dbReference>
<organism evidence="1 2">
    <name type="scientific">Neobacillus mesonae</name>
    <dbReference type="NCBI Taxonomy" id="1193713"/>
    <lineage>
        <taxon>Bacteria</taxon>
        <taxon>Bacillati</taxon>
        <taxon>Bacillota</taxon>
        <taxon>Bacilli</taxon>
        <taxon>Bacillales</taxon>
        <taxon>Bacillaceae</taxon>
        <taxon>Neobacillus</taxon>
    </lineage>
</organism>
<dbReference type="Pfam" id="PF10934">
    <property type="entry name" value="Sheath_initiator"/>
    <property type="match status" value="1"/>
</dbReference>
<dbReference type="EMBL" id="CP022572">
    <property type="protein sequence ID" value="AZU61082.1"/>
    <property type="molecule type" value="Genomic_DNA"/>
</dbReference>